<proteinExistence type="predicted"/>
<accession>A0A2P2ITQ6</accession>
<dbReference type="EMBL" id="GGEC01004136">
    <property type="protein sequence ID" value="MBW84619.1"/>
    <property type="molecule type" value="Transcribed_RNA"/>
</dbReference>
<organism evidence="1">
    <name type="scientific">Rhizophora mucronata</name>
    <name type="common">Asiatic mangrove</name>
    <dbReference type="NCBI Taxonomy" id="61149"/>
    <lineage>
        <taxon>Eukaryota</taxon>
        <taxon>Viridiplantae</taxon>
        <taxon>Streptophyta</taxon>
        <taxon>Embryophyta</taxon>
        <taxon>Tracheophyta</taxon>
        <taxon>Spermatophyta</taxon>
        <taxon>Magnoliopsida</taxon>
        <taxon>eudicotyledons</taxon>
        <taxon>Gunneridae</taxon>
        <taxon>Pentapetalae</taxon>
        <taxon>rosids</taxon>
        <taxon>fabids</taxon>
        <taxon>Malpighiales</taxon>
        <taxon>Rhizophoraceae</taxon>
        <taxon>Rhizophora</taxon>
    </lineage>
</organism>
<reference evidence="1" key="1">
    <citation type="submission" date="2018-02" db="EMBL/GenBank/DDBJ databases">
        <title>Rhizophora mucronata_Transcriptome.</title>
        <authorList>
            <person name="Meera S.P."/>
            <person name="Sreeshan A."/>
            <person name="Augustine A."/>
        </authorList>
    </citation>
    <scope>NUCLEOTIDE SEQUENCE</scope>
    <source>
        <tissue evidence="1">Leaf</tissue>
    </source>
</reference>
<dbReference type="AlphaFoldDB" id="A0A2P2ITQ6"/>
<evidence type="ECO:0000313" key="1">
    <source>
        <dbReference type="EMBL" id="MBW84619.1"/>
    </source>
</evidence>
<protein>
    <submittedName>
        <fullName evidence="1">Uncharacterized protein</fullName>
    </submittedName>
</protein>
<name>A0A2P2ITQ6_RHIMU</name>
<sequence>MNCPQTSQSKDPRAQQKPFYFLHTCAFFFCSLALTY</sequence>